<dbReference type="Proteomes" id="UP000046680">
    <property type="component" value="Unassembled WGS sequence"/>
</dbReference>
<evidence type="ECO:0000313" key="3">
    <source>
        <dbReference type="Proteomes" id="UP000046680"/>
    </source>
</evidence>
<feature type="region of interest" description="Disordered" evidence="1">
    <location>
        <begin position="55"/>
        <end position="96"/>
    </location>
</feature>
<accession>A0A654U6T6</accession>
<reference evidence="2 3" key="1">
    <citation type="submission" date="2015-03" db="EMBL/GenBank/DDBJ databases">
        <authorList>
            <consortium name="Pathogen Informatics"/>
        </authorList>
    </citation>
    <scope>NUCLEOTIDE SEQUENCE [LARGE SCALE GENOMIC DNA]</scope>
    <source>
        <strain evidence="2 3">C09601061</strain>
    </source>
</reference>
<proteinExistence type="predicted"/>
<dbReference type="AlphaFoldDB" id="A0A654U6T6"/>
<dbReference type="EMBL" id="CGCX01002443">
    <property type="protein sequence ID" value="CFS12023.1"/>
    <property type="molecule type" value="Genomic_DNA"/>
</dbReference>
<gene>
    <name evidence="2" type="ORF">ERS007657_04118</name>
</gene>
<protein>
    <submittedName>
        <fullName evidence="2">Uncharacterized protein</fullName>
    </submittedName>
</protein>
<evidence type="ECO:0000256" key="1">
    <source>
        <dbReference type="SAM" id="MobiDB-lite"/>
    </source>
</evidence>
<name>A0A654U6T6_MYCTX</name>
<sequence>MRATGDGSIRPLTGPALALICPSLRTAQVTLIPCATAVEISVPCIKKAPSPAMHMTCSSGRARATPMAPAMPHPMGEKSTVAKNLPGRRTGIPRNVQEMQVPTSAHIVALGASSRSSSCISSSG</sequence>
<feature type="compositionally biased region" description="Low complexity" evidence="1">
    <location>
        <begin position="62"/>
        <end position="74"/>
    </location>
</feature>
<evidence type="ECO:0000313" key="2">
    <source>
        <dbReference type="EMBL" id="CFS12023.1"/>
    </source>
</evidence>
<organism evidence="2 3">
    <name type="scientific">Mycobacterium tuberculosis</name>
    <dbReference type="NCBI Taxonomy" id="1773"/>
    <lineage>
        <taxon>Bacteria</taxon>
        <taxon>Bacillati</taxon>
        <taxon>Actinomycetota</taxon>
        <taxon>Actinomycetes</taxon>
        <taxon>Mycobacteriales</taxon>
        <taxon>Mycobacteriaceae</taxon>
        <taxon>Mycobacterium</taxon>
        <taxon>Mycobacterium tuberculosis complex</taxon>
    </lineage>
</organism>